<dbReference type="KEGG" id="vg:54980376"/>
<protein>
    <submittedName>
        <fullName evidence="1">Uncharacterized protein</fullName>
    </submittedName>
</protein>
<organism evidence="1 2">
    <name type="scientific">Citrobacter phage CF1 DK-2017</name>
    <dbReference type="NCBI Taxonomy" id="2267237"/>
    <lineage>
        <taxon>Viruses</taxon>
        <taxon>Duplodnaviria</taxon>
        <taxon>Heunggongvirae</taxon>
        <taxon>Uroviricota</taxon>
        <taxon>Caudoviricetes</taxon>
        <taxon>Drexlerviridae</taxon>
        <taxon>Tempevirinae</taxon>
        <taxon>Tlsvirus</taxon>
        <taxon>Tlsvirus DK2017</taxon>
    </lineage>
</organism>
<accession>A0A1W6DX81</accession>
<keyword evidence="2" id="KW-1185">Reference proteome</keyword>
<reference evidence="1 2" key="1">
    <citation type="submission" date="2017-03" db="EMBL/GenBank/DDBJ databases">
        <title>Complete Genome Sequence of Lytic Bacteriophage CF1 Infecting Citrobacter freundii Isolates.</title>
        <authorList>
            <person name="Kim D."/>
        </authorList>
    </citation>
    <scope>NUCLEOTIDE SEQUENCE [LARGE SCALE GENOMIC DNA]</scope>
</reference>
<evidence type="ECO:0000313" key="2">
    <source>
        <dbReference type="Proteomes" id="UP000222529"/>
    </source>
</evidence>
<name>A0A1W6DX81_9CAUD</name>
<dbReference type="EMBL" id="KY694971">
    <property type="protein sequence ID" value="ARK07617.1"/>
    <property type="molecule type" value="Genomic_DNA"/>
</dbReference>
<proteinExistence type="predicted"/>
<dbReference type="RefSeq" id="YP_009790220.1">
    <property type="nucleotide sequence ID" value="NC_047823.1"/>
</dbReference>
<sequence length="65" mass="7829">MFLTENKRISKMKIVNVEYFKDAQWLAKESLFMLDRKNPKVIAQILWNDAMELLKKAYGYESDKR</sequence>
<dbReference type="GeneID" id="54980376"/>
<dbReference type="Proteomes" id="UP000222529">
    <property type="component" value="Segment"/>
</dbReference>
<evidence type="ECO:0000313" key="1">
    <source>
        <dbReference type="EMBL" id="ARK07617.1"/>
    </source>
</evidence>